<dbReference type="Proteomes" id="UP000719500">
    <property type="component" value="Unassembled WGS sequence"/>
</dbReference>
<organism evidence="1 2">
    <name type="scientific">Oscillibacter valericigenes</name>
    <dbReference type="NCBI Taxonomy" id="351091"/>
    <lineage>
        <taxon>Bacteria</taxon>
        <taxon>Bacillati</taxon>
        <taxon>Bacillota</taxon>
        <taxon>Clostridia</taxon>
        <taxon>Eubacteriales</taxon>
        <taxon>Oscillospiraceae</taxon>
        <taxon>Oscillibacter</taxon>
    </lineage>
</organism>
<dbReference type="RefSeq" id="WP_204801945.1">
    <property type="nucleotide sequence ID" value="NZ_JACSNX010000001.1"/>
</dbReference>
<comment type="caution">
    <text evidence="1">The sequence shown here is derived from an EMBL/GenBank/DDBJ whole genome shotgun (WGS) entry which is preliminary data.</text>
</comment>
<evidence type="ECO:0000313" key="2">
    <source>
        <dbReference type="Proteomes" id="UP000719500"/>
    </source>
</evidence>
<evidence type="ECO:0000313" key="1">
    <source>
        <dbReference type="EMBL" id="MBM6850198.1"/>
    </source>
</evidence>
<keyword evidence="2" id="KW-1185">Reference proteome</keyword>
<protein>
    <submittedName>
        <fullName evidence="1">Uncharacterized protein</fullName>
    </submittedName>
</protein>
<gene>
    <name evidence="1" type="ORF">H9X91_01940</name>
</gene>
<name>A0ABS2FRW9_9FIRM</name>
<proteinExistence type="predicted"/>
<dbReference type="EMBL" id="JACSNX010000001">
    <property type="protein sequence ID" value="MBM6850198.1"/>
    <property type="molecule type" value="Genomic_DNA"/>
</dbReference>
<accession>A0ABS2FRW9</accession>
<reference evidence="1 2" key="1">
    <citation type="journal article" date="2021" name="Sci. Rep.">
        <title>The distribution of antibiotic resistance genes in chicken gut microbiota commensals.</title>
        <authorList>
            <person name="Juricova H."/>
            <person name="Matiasovicova J."/>
            <person name="Kubasova T."/>
            <person name="Cejkova D."/>
            <person name="Rychlik I."/>
        </authorList>
    </citation>
    <scope>NUCLEOTIDE SEQUENCE [LARGE SCALE GENOMIC DNA]</scope>
    <source>
        <strain evidence="1 2">An411</strain>
    </source>
</reference>
<sequence>MNRFIVINNCLVNVRHIVMAVDEADGTTAFHLDNGEVLHTQSSPELDDALMGIKHTVGIIPVRGLNAIMDDGSRQFQLPVRYLELTADGSCYPLDTHGDDPHWNEDYSFIGLVEAPDKR</sequence>